<dbReference type="Proteomes" id="UP000230282">
    <property type="component" value="Unassembled WGS sequence"/>
</dbReference>
<gene>
    <name evidence="2" type="ORF">CVP04_06570</name>
</gene>
<dbReference type="AlphaFoldDB" id="A0A2M8RVV8"/>
<feature type="transmembrane region" description="Helical" evidence="1">
    <location>
        <begin position="86"/>
        <end position="109"/>
    </location>
</feature>
<dbReference type="OrthoDB" id="3190590at2"/>
<dbReference type="RefSeq" id="WP_100296709.1">
    <property type="nucleotide sequence ID" value="NZ_PHGZ01000013.1"/>
</dbReference>
<accession>A0A2M8RVV8</accession>
<feature type="transmembrane region" description="Helical" evidence="1">
    <location>
        <begin position="303"/>
        <end position="324"/>
    </location>
</feature>
<evidence type="ECO:0000256" key="1">
    <source>
        <dbReference type="SAM" id="Phobius"/>
    </source>
</evidence>
<feature type="transmembrane region" description="Helical" evidence="1">
    <location>
        <begin position="154"/>
        <end position="173"/>
    </location>
</feature>
<keyword evidence="1" id="KW-1133">Transmembrane helix</keyword>
<reference evidence="2 3" key="1">
    <citation type="submission" date="2017-11" db="EMBL/GenBank/DDBJ databases">
        <title>Reclassification of Bisgaard taxon 5 as Caviibacterium pharyngocola gen. nov., sp. nov.</title>
        <authorList>
            <person name="Christensen H."/>
        </authorList>
    </citation>
    <scope>NUCLEOTIDE SEQUENCE [LARGE SCALE GENOMIC DNA]</scope>
    <source>
        <strain evidence="2 3">7_3</strain>
    </source>
</reference>
<keyword evidence="1" id="KW-0812">Transmembrane</keyword>
<dbReference type="InterPro" id="IPR007272">
    <property type="entry name" value="Sulf_transp_TsuA/YedE"/>
</dbReference>
<dbReference type="NCBIfam" id="TIGR04112">
    <property type="entry name" value="seleno_YedE"/>
    <property type="match status" value="1"/>
</dbReference>
<keyword evidence="1" id="KW-0472">Membrane</keyword>
<protein>
    <submittedName>
        <fullName evidence="2">YedE-related selenium metabolism membrane protein</fullName>
    </submittedName>
</protein>
<evidence type="ECO:0000313" key="2">
    <source>
        <dbReference type="EMBL" id="PJG83019.1"/>
    </source>
</evidence>
<proteinExistence type="predicted"/>
<name>A0A2M8RVV8_9PAST</name>
<feature type="transmembrane region" description="Helical" evidence="1">
    <location>
        <begin position="193"/>
        <end position="210"/>
    </location>
</feature>
<dbReference type="InterPro" id="IPR026366">
    <property type="entry name" value="Seleno_YedE"/>
</dbReference>
<feature type="transmembrane region" description="Helical" evidence="1">
    <location>
        <begin position="266"/>
        <end position="283"/>
    </location>
</feature>
<dbReference type="Pfam" id="PF04143">
    <property type="entry name" value="Sulf_transp"/>
    <property type="match status" value="1"/>
</dbReference>
<keyword evidence="3" id="KW-1185">Reference proteome</keyword>
<feature type="transmembrane region" description="Helical" evidence="1">
    <location>
        <begin position="330"/>
        <end position="347"/>
    </location>
</feature>
<feature type="transmembrane region" description="Helical" evidence="1">
    <location>
        <begin position="55"/>
        <end position="74"/>
    </location>
</feature>
<feature type="transmembrane region" description="Helical" evidence="1">
    <location>
        <begin position="121"/>
        <end position="142"/>
    </location>
</feature>
<sequence>MKIFTWPVVAGAALGIIAPLLTYNGNPGNMGFCAACFLRDTSGALGLHRAAPLQYIRPELIGLVFGALVSALFAKEFKPRGGSAPITRIVLGFFAMIGALTFLGCPWRAYLRLGGGDLTAIAGIVGLFVGVLGGIFFVNRGFSLGKSREQSTASGLVPILFTLVLFLFLITKFSFGENLAIFFSEKGPAAQHANLWLSLGAGLFLGVLMQKSRFCSIGAFRNVVLFRDYHLLNGVIALVVFAGLTNLVLGQFHLGFEKQPIAHNQYLWNFLGMALCGLCFSLGGGCPGKQLVHLGEGNNDSALFILGMLLGAAGAHNFALAASGNGITQFTPYALALGFIFCLYIGLTNKSAQ</sequence>
<comment type="caution">
    <text evidence="2">The sequence shown here is derived from an EMBL/GenBank/DDBJ whole genome shotgun (WGS) entry which is preliminary data.</text>
</comment>
<organism evidence="2 3">
    <name type="scientific">Caviibacterium pharyngocola</name>
    <dbReference type="NCBI Taxonomy" id="28159"/>
    <lineage>
        <taxon>Bacteria</taxon>
        <taxon>Pseudomonadati</taxon>
        <taxon>Pseudomonadota</taxon>
        <taxon>Gammaproteobacteria</taxon>
        <taxon>Pasteurellales</taxon>
        <taxon>Pasteurellaceae</taxon>
        <taxon>Caviibacterium</taxon>
    </lineage>
</organism>
<evidence type="ECO:0000313" key="3">
    <source>
        <dbReference type="Proteomes" id="UP000230282"/>
    </source>
</evidence>
<dbReference type="EMBL" id="PHGZ01000013">
    <property type="protein sequence ID" value="PJG83019.1"/>
    <property type="molecule type" value="Genomic_DNA"/>
</dbReference>
<feature type="transmembrane region" description="Helical" evidence="1">
    <location>
        <begin position="231"/>
        <end position="254"/>
    </location>
</feature>